<accession>A0A226EXB0</accession>
<evidence type="ECO:0000256" key="1">
    <source>
        <dbReference type="SAM" id="Phobius"/>
    </source>
</evidence>
<keyword evidence="1" id="KW-1133">Transmembrane helix</keyword>
<dbReference type="OrthoDB" id="8297814at2759"/>
<organism evidence="2 3">
    <name type="scientific">Folsomia candida</name>
    <name type="common">Springtail</name>
    <dbReference type="NCBI Taxonomy" id="158441"/>
    <lineage>
        <taxon>Eukaryota</taxon>
        <taxon>Metazoa</taxon>
        <taxon>Ecdysozoa</taxon>
        <taxon>Arthropoda</taxon>
        <taxon>Hexapoda</taxon>
        <taxon>Collembola</taxon>
        <taxon>Entomobryomorpha</taxon>
        <taxon>Isotomoidea</taxon>
        <taxon>Isotomidae</taxon>
        <taxon>Proisotominae</taxon>
        <taxon>Folsomia</taxon>
    </lineage>
</organism>
<proteinExistence type="predicted"/>
<sequence length="415" mass="46921">MSKLGSGQVVWDVASSYLGIISNTKEATNFDKRTTFAPQGFSNFFKIFAKISFHIGYFPWKIEPSKNSMKCEYTTKGSKFTNVLCCIVFFLAILKYGGSVLLDVSQKFGANPVNYLYLLRSFGAASNYLTVYYFMFFKFPVALPQIVQHCHVMENKVQWKLRGKLKTFYQTVRLYFALEGITISKSEILNNSNGVKLLWGSKVVDISLGIVDIFGTYSRTVMAYFGDILILIAAVTLWVPCHHFNKVIEDSMDSASNSLKTLEILDMYEDLKILSQYLNSAFSAVLLPFLADCLFYYSTHLMDILLDQPIISKVYLVVSVVVIGLSLLLAADGHEKVKLLSRWLAKPRAQKEFESEPLRFTSLTQELASSHPVGLRGGNTFTLNYSFIYSILNTILTIFVLCVQFQFTENKLNGV</sequence>
<feature type="transmembrane region" description="Helical" evidence="1">
    <location>
        <begin position="117"/>
        <end position="136"/>
    </location>
</feature>
<feature type="transmembrane region" description="Helical" evidence="1">
    <location>
        <begin position="80"/>
        <end position="97"/>
    </location>
</feature>
<evidence type="ECO:0000313" key="2">
    <source>
        <dbReference type="EMBL" id="OXA62222.1"/>
    </source>
</evidence>
<dbReference type="EMBL" id="LNIX01000001">
    <property type="protein sequence ID" value="OXA62222.1"/>
    <property type="molecule type" value="Genomic_DNA"/>
</dbReference>
<name>A0A226EXB0_FOLCA</name>
<reference evidence="2 3" key="1">
    <citation type="submission" date="2015-12" db="EMBL/GenBank/DDBJ databases">
        <title>The genome of Folsomia candida.</title>
        <authorList>
            <person name="Faddeeva A."/>
            <person name="Derks M.F."/>
            <person name="Anvar Y."/>
            <person name="Smit S."/>
            <person name="Van Straalen N."/>
            <person name="Roelofs D."/>
        </authorList>
    </citation>
    <scope>NUCLEOTIDE SEQUENCE [LARGE SCALE GENOMIC DNA]</scope>
    <source>
        <strain evidence="2 3">VU population</strain>
        <tissue evidence="2">Whole body</tissue>
    </source>
</reference>
<gene>
    <name evidence="2" type="ORF">Fcan01_01092</name>
</gene>
<feature type="transmembrane region" description="Helical" evidence="1">
    <location>
        <begin position="41"/>
        <end position="60"/>
    </location>
</feature>
<feature type="transmembrane region" description="Helical" evidence="1">
    <location>
        <begin position="310"/>
        <end position="331"/>
    </location>
</feature>
<feature type="transmembrane region" description="Helical" evidence="1">
    <location>
        <begin position="221"/>
        <end position="239"/>
    </location>
</feature>
<keyword evidence="3" id="KW-1185">Reference proteome</keyword>
<keyword evidence="1" id="KW-0812">Transmembrane</keyword>
<evidence type="ECO:0008006" key="4">
    <source>
        <dbReference type="Google" id="ProtNLM"/>
    </source>
</evidence>
<feature type="transmembrane region" description="Helical" evidence="1">
    <location>
        <begin position="387"/>
        <end position="407"/>
    </location>
</feature>
<comment type="caution">
    <text evidence="2">The sequence shown here is derived from an EMBL/GenBank/DDBJ whole genome shotgun (WGS) entry which is preliminary data.</text>
</comment>
<feature type="transmembrane region" description="Helical" evidence="1">
    <location>
        <begin position="277"/>
        <end position="298"/>
    </location>
</feature>
<protein>
    <recommendedName>
        <fullName evidence="4">Gustatory receptor</fullName>
    </recommendedName>
</protein>
<dbReference type="AlphaFoldDB" id="A0A226EXB0"/>
<evidence type="ECO:0000313" key="3">
    <source>
        <dbReference type="Proteomes" id="UP000198287"/>
    </source>
</evidence>
<keyword evidence="1" id="KW-0472">Membrane</keyword>
<dbReference type="Proteomes" id="UP000198287">
    <property type="component" value="Unassembled WGS sequence"/>
</dbReference>